<dbReference type="EMBL" id="FQTU01000012">
    <property type="protein sequence ID" value="SHF04237.1"/>
    <property type="molecule type" value="Genomic_DNA"/>
</dbReference>
<dbReference type="OrthoDB" id="9792518at2"/>
<dbReference type="GO" id="GO:0005829">
    <property type="term" value="C:cytosol"/>
    <property type="evidence" value="ECO:0007669"/>
    <property type="project" value="TreeGrafter"/>
</dbReference>
<dbReference type="PANTHER" id="PTHR43434">
    <property type="entry name" value="PHOSPHOGLYCOLATE PHOSPHATASE"/>
    <property type="match status" value="1"/>
</dbReference>
<proteinExistence type="predicted"/>
<evidence type="ECO:0000313" key="2">
    <source>
        <dbReference type="Proteomes" id="UP000184251"/>
    </source>
</evidence>
<protein>
    <submittedName>
        <fullName evidence="1">Phosphoglycolate phosphatase</fullName>
    </submittedName>
</protein>
<dbReference type="AlphaFoldDB" id="A0A1M4YEN2"/>
<name>A0A1M4YEN2_9FIRM</name>
<dbReference type="Proteomes" id="UP000184251">
    <property type="component" value="Unassembled WGS sequence"/>
</dbReference>
<dbReference type="SFLD" id="SFLDG01129">
    <property type="entry name" value="C1.5:_HAD__Beta-PGM__Phosphata"/>
    <property type="match status" value="1"/>
</dbReference>
<dbReference type="InterPro" id="IPR041492">
    <property type="entry name" value="HAD_2"/>
</dbReference>
<dbReference type="PANTHER" id="PTHR43434:SF20">
    <property type="entry name" value="5'-NUCLEOTIDASE"/>
    <property type="match status" value="1"/>
</dbReference>
<dbReference type="InterPro" id="IPR036412">
    <property type="entry name" value="HAD-like_sf"/>
</dbReference>
<sequence>MKYKGIVFDLDGTIIDSETGIAKAFQKALATKGMTDSLENIKSLIGPPLSRTIITKYGFSEKEGAEAMKEHKKYYISKGLFESSIYEGVKELLETLMDKNIVMMIATNKPETYAVTQMEHYGLSKYFHSIVGNDIPQKRGTKKDFIMEAIESAGIRAEDAVMVGDRNIDLEAAKEIGMDTIGVLYGYGSKEEIEGCMPTHLIDAPLEILGIVLG</sequence>
<dbReference type="STRING" id="1120975.SAMN02746064_01763"/>
<dbReference type="RefSeq" id="WP_073271143.1">
    <property type="nucleotide sequence ID" value="NZ_FQTU01000012.1"/>
</dbReference>
<dbReference type="Gene3D" id="1.10.150.240">
    <property type="entry name" value="Putative phosphatase, domain 2"/>
    <property type="match status" value="1"/>
</dbReference>
<dbReference type="InterPro" id="IPR023198">
    <property type="entry name" value="PGP-like_dom2"/>
</dbReference>
<accession>A0A1M4YEN2</accession>
<dbReference type="InterPro" id="IPR050155">
    <property type="entry name" value="HAD-like_hydrolase_sf"/>
</dbReference>
<gene>
    <name evidence="1" type="ORF">SAMN02746064_01763</name>
</gene>
<dbReference type="Pfam" id="PF13419">
    <property type="entry name" value="HAD_2"/>
    <property type="match status" value="1"/>
</dbReference>
<dbReference type="InterPro" id="IPR023214">
    <property type="entry name" value="HAD_sf"/>
</dbReference>
<dbReference type="SUPFAM" id="SSF56784">
    <property type="entry name" value="HAD-like"/>
    <property type="match status" value="1"/>
</dbReference>
<organism evidence="1 2">
    <name type="scientific">Alkalibacter saccharofermentans DSM 14828</name>
    <dbReference type="NCBI Taxonomy" id="1120975"/>
    <lineage>
        <taxon>Bacteria</taxon>
        <taxon>Bacillati</taxon>
        <taxon>Bacillota</taxon>
        <taxon>Clostridia</taxon>
        <taxon>Eubacteriales</taxon>
        <taxon>Eubacteriaceae</taxon>
        <taxon>Alkalibacter</taxon>
    </lineage>
</organism>
<dbReference type="Gene3D" id="3.40.50.1000">
    <property type="entry name" value="HAD superfamily/HAD-like"/>
    <property type="match status" value="1"/>
</dbReference>
<dbReference type="GO" id="GO:0004713">
    <property type="term" value="F:protein tyrosine kinase activity"/>
    <property type="evidence" value="ECO:0007669"/>
    <property type="project" value="TreeGrafter"/>
</dbReference>
<dbReference type="FunFam" id="3.40.50.1000:FF:000022">
    <property type="entry name" value="Phosphoglycolate phosphatase"/>
    <property type="match status" value="1"/>
</dbReference>
<keyword evidence="2" id="KW-1185">Reference proteome</keyword>
<reference evidence="1 2" key="1">
    <citation type="submission" date="2016-11" db="EMBL/GenBank/DDBJ databases">
        <authorList>
            <person name="Jaros S."/>
            <person name="Januszkiewicz K."/>
            <person name="Wedrychowicz H."/>
        </authorList>
    </citation>
    <scope>NUCLEOTIDE SEQUENCE [LARGE SCALE GENOMIC DNA]</scope>
    <source>
        <strain evidence="1 2">DSM 14828</strain>
    </source>
</reference>
<dbReference type="SFLD" id="SFLDS00003">
    <property type="entry name" value="Haloacid_Dehalogenase"/>
    <property type="match status" value="1"/>
</dbReference>
<evidence type="ECO:0000313" key="1">
    <source>
        <dbReference type="EMBL" id="SHF04237.1"/>
    </source>
</evidence>